<evidence type="ECO:0000256" key="1">
    <source>
        <dbReference type="ARBA" id="ARBA00004141"/>
    </source>
</evidence>
<dbReference type="GO" id="GO:0051205">
    <property type="term" value="P:protein insertion into membrane"/>
    <property type="evidence" value="ECO:0007669"/>
    <property type="project" value="TreeGrafter"/>
</dbReference>
<dbReference type="GO" id="GO:0047355">
    <property type="term" value="F:CDP-glycerol glycerophosphotransferase activity"/>
    <property type="evidence" value="ECO:0007669"/>
    <property type="project" value="InterPro"/>
</dbReference>
<dbReference type="InterPro" id="IPR043148">
    <property type="entry name" value="TagF_C"/>
</dbReference>
<feature type="transmembrane region" description="Helical" evidence="6">
    <location>
        <begin position="238"/>
        <end position="260"/>
    </location>
</feature>
<evidence type="ECO:0000256" key="5">
    <source>
        <dbReference type="RuleBase" id="RU003945"/>
    </source>
</evidence>
<evidence type="ECO:0000259" key="7">
    <source>
        <dbReference type="Pfam" id="PF02096"/>
    </source>
</evidence>
<dbReference type="PANTHER" id="PTHR12428:SF65">
    <property type="entry name" value="CYTOCHROME C OXIDASE ASSEMBLY PROTEIN COX18, MITOCHONDRIAL"/>
    <property type="match status" value="1"/>
</dbReference>
<dbReference type="NCBIfam" id="TIGR03592">
    <property type="entry name" value="yidC_oxa1_cterm"/>
    <property type="match status" value="1"/>
</dbReference>
<gene>
    <name evidence="8" type="primary">yidC</name>
    <name evidence="8" type="ORF">JYB65_11765</name>
</gene>
<evidence type="ECO:0000313" key="8">
    <source>
        <dbReference type="EMBL" id="MBN7774041.1"/>
    </source>
</evidence>
<protein>
    <submittedName>
        <fullName evidence="8">Membrane protein insertase YidC</fullName>
    </submittedName>
</protein>
<dbReference type="InterPro" id="IPR001708">
    <property type="entry name" value="YidC/ALB3/OXA1/COX18"/>
</dbReference>
<name>A0A939IJF9_CLOAM</name>
<keyword evidence="2 5" id="KW-0812">Transmembrane</keyword>
<dbReference type="AlphaFoldDB" id="A0A939IJF9"/>
<comment type="subcellular location">
    <subcellularLocation>
        <location evidence="1 5">Membrane</location>
        <topology evidence="1 5">Multi-pass membrane protein</topology>
    </subcellularLocation>
</comment>
<feature type="domain" description="Membrane insertase YidC/Oxa/ALB C-terminal" evidence="7">
    <location>
        <begin position="26"/>
        <end position="274"/>
    </location>
</feature>
<dbReference type="GO" id="GO:0005886">
    <property type="term" value="C:plasma membrane"/>
    <property type="evidence" value="ECO:0007669"/>
    <property type="project" value="TreeGrafter"/>
</dbReference>
<sequence>MKLIDIIITTPIGSIMAFCYNLIGNYGWTIIIFTLIIKLITLPIGVLIQKNSIKMVKMQPMIDELKRKYPDKADKEQFMEEQIELFKKEKYNAGIGCLPMLIQIPIIIGIIYVIYNPLKYLLGVNATTINALNSVAMKILGVNELGHSGTLTVVELIQNQKYTHFFSAVTSENIINLIRQFDTSFMGLNLSLTPTFESSLMIIPILSALSALLLCLVQNRENVLQQEQGALSKWGMTIFLVLFSLYFTFIVPAGVGLYWICSNVLSTIQIYILNWIYNPKKYIDYEYLQASKEANRVLKQINKQKQQEIKKNEPRERQDYKRFLNSEGKRLVFYSEKSGFYKYFENVIDEIINRSNIVIHYITSDPYDAIFNKNNPRILPYYVGEKKLIPLFMKMDADIVVMTMPDLDNFHIKRSMVRKDIEYIYMFHAPLSFIMTIRDKALDNYDTIFCTGIHQAHEIRESEKLYNLKPKMLVECGYGVIENMRIHYANNKEGYSNKKVKRILIAPSWQEDNILDSCLDEILDNLLDKGFHIIIRPHPEYVKRFPMRWNQIMDKYGRKTGELFTLETDFSSNETVYSSDVLITDWSGIAYEYSLATLKPSLFINTKMKIANPNWEQIPLSPLSLTLRNVIGIQLEKSEVSNQIFTSIQTLLRNKTEYQKQIKEIEEKYIFNFGRSGMIGASYIIARLKN</sequence>
<dbReference type="InterPro" id="IPR028055">
    <property type="entry name" value="YidC/Oxa/ALB_C"/>
</dbReference>
<dbReference type="Pfam" id="PF02096">
    <property type="entry name" value="60KD_IMP"/>
    <property type="match status" value="1"/>
</dbReference>
<evidence type="ECO:0000256" key="6">
    <source>
        <dbReference type="SAM" id="Phobius"/>
    </source>
</evidence>
<evidence type="ECO:0000313" key="9">
    <source>
        <dbReference type="Proteomes" id="UP000664545"/>
    </source>
</evidence>
<organism evidence="8 9">
    <name type="scientific">Clostridium aminobutyricum</name>
    <dbReference type="NCBI Taxonomy" id="33953"/>
    <lineage>
        <taxon>Bacteria</taxon>
        <taxon>Bacillati</taxon>
        <taxon>Bacillota</taxon>
        <taxon>Clostridia</taxon>
        <taxon>Eubacteriales</taxon>
        <taxon>Clostridiaceae</taxon>
        <taxon>Clostridium</taxon>
    </lineage>
</organism>
<keyword evidence="9" id="KW-1185">Reference proteome</keyword>
<evidence type="ECO:0000256" key="4">
    <source>
        <dbReference type="ARBA" id="ARBA00023136"/>
    </source>
</evidence>
<evidence type="ECO:0000256" key="2">
    <source>
        <dbReference type="ARBA" id="ARBA00022692"/>
    </source>
</evidence>
<keyword evidence="3 6" id="KW-1133">Transmembrane helix</keyword>
<dbReference type="RefSeq" id="WP_206582885.1">
    <property type="nucleotide sequence ID" value="NZ_JAFJZZ010000006.1"/>
</dbReference>
<accession>A0A939IJF9</accession>
<feature type="transmembrane region" description="Helical" evidence="6">
    <location>
        <begin position="198"/>
        <end position="217"/>
    </location>
</feature>
<proteinExistence type="inferred from homology"/>
<dbReference type="Gene3D" id="3.40.50.12580">
    <property type="match status" value="1"/>
</dbReference>
<keyword evidence="4 6" id="KW-0472">Membrane</keyword>
<comment type="similarity">
    <text evidence="5">Belongs to the OXA1/ALB3/YidC family.</text>
</comment>
<dbReference type="InterPro" id="IPR007554">
    <property type="entry name" value="Glycerophosphate_synth"/>
</dbReference>
<dbReference type="GO" id="GO:0032977">
    <property type="term" value="F:membrane insertase activity"/>
    <property type="evidence" value="ECO:0007669"/>
    <property type="project" value="InterPro"/>
</dbReference>
<dbReference type="PANTHER" id="PTHR12428">
    <property type="entry name" value="OXA1"/>
    <property type="match status" value="1"/>
</dbReference>
<feature type="transmembrane region" description="Helical" evidence="6">
    <location>
        <begin position="26"/>
        <end position="48"/>
    </location>
</feature>
<comment type="caution">
    <text evidence="8">The sequence shown here is derived from an EMBL/GenBank/DDBJ whole genome shotgun (WGS) entry which is preliminary data.</text>
</comment>
<dbReference type="Proteomes" id="UP000664545">
    <property type="component" value="Unassembled WGS sequence"/>
</dbReference>
<feature type="transmembrane region" description="Helical" evidence="6">
    <location>
        <begin position="93"/>
        <end position="115"/>
    </location>
</feature>
<dbReference type="EMBL" id="JAFJZZ010000006">
    <property type="protein sequence ID" value="MBN7774041.1"/>
    <property type="molecule type" value="Genomic_DNA"/>
</dbReference>
<evidence type="ECO:0000256" key="3">
    <source>
        <dbReference type="ARBA" id="ARBA00022989"/>
    </source>
</evidence>
<dbReference type="Pfam" id="PF04464">
    <property type="entry name" value="Glyphos_transf"/>
    <property type="match status" value="1"/>
</dbReference>
<reference evidence="8" key="1">
    <citation type="submission" date="2021-02" db="EMBL/GenBank/DDBJ databases">
        <title>Abyssanaerobacter marinus gen.nov., sp., nov, anaerobic bacterium isolated from the Onnuri vent field of Indian Ocean and suggestion of Mogibacteriaceae fam. nov., and proposal of reclassification of ambiguous this family's genus member.</title>
        <authorList>
            <person name="Kim Y.J."/>
            <person name="Yang J.-A."/>
        </authorList>
    </citation>
    <scope>NUCLEOTIDE SEQUENCE</scope>
    <source>
        <strain evidence="8">DSM 2634</strain>
    </source>
</reference>